<organism evidence="1 2">
    <name type="scientific">Paramecium primaurelia</name>
    <dbReference type="NCBI Taxonomy" id="5886"/>
    <lineage>
        <taxon>Eukaryota</taxon>
        <taxon>Sar</taxon>
        <taxon>Alveolata</taxon>
        <taxon>Ciliophora</taxon>
        <taxon>Intramacronucleata</taxon>
        <taxon>Oligohymenophorea</taxon>
        <taxon>Peniculida</taxon>
        <taxon>Parameciidae</taxon>
        <taxon>Paramecium</taxon>
    </lineage>
</organism>
<accession>A0A8S1MRM0</accession>
<protein>
    <submittedName>
        <fullName evidence="1">Uncharacterized protein</fullName>
    </submittedName>
</protein>
<proteinExistence type="predicted"/>
<comment type="caution">
    <text evidence="1">The sequence shown here is derived from an EMBL/GenBank/DDBJ whole genome shotgun (WGS) entry which is preliminary data.</text>
</comment>
<name>A0A8S1MRM0_PARPR</name>
<dbReference type="Proteomes" id="UP000688137">
    <property type="component" value="Unassembled WGS sequence"/>
</dbReference>
<evidence type="ECO:0000313" key="1">
    <source>
        <dbReference type="EMBL" id="CAD8081992.1"/>
    </source>
</evidence>
<evidence type="ECO:0000313" key="2">
    <source>
        <dbReference type="Proteomes" id="UP000688137"/>
    </source>
</evidence>
<dbReference type="AlphaFoldDB" id="A0A8S1MRM0"/>
<reference evidence="1" key="1">
    <citation type="submission" date="2021-01" db="EMBL/GenBank/DDBJ databases">
        <authorList>
            <consortium name="Genoscope - CEA"/>
            <person name="William W."/>
        </authorList>
    </citation>
    <scope>NUCLEOTIDE SEQUENCE</scope>
</reference>
<keyword evidence="2" id="KW-1185">Reference proteome</keyword>
<sequence length="65" mass="7823">MNYLVLPLINVPFRPQNPKHQPILLDGLKRLSQFDQLEHCKTEITFRYLLEWLREGFCQNLNNLI</sequence>
<dbReference type="EMBL" id="CAJJDM010000070">
    <property type="protein sequence ID" value="CAD8081992.1"/>
    <property type="molecule type" value="Genomic_DNA"/>
</dbReference>
<gene>
    <name evidence="1" type="ORF">PPRIM_AZ9-3.1.T0670006</name>
</gene>